<dbReference type="AlphaFoldDB" id="A0A0F4Z5X5"/>
<feature type="region of interest" description="Disordered" evidence="2">
    <location>
        <begin position="96"/>
        <end position="132"/>
    </location>
</feature>
<proteinExistence type="predicted"/>
<name>A0A0F4Z5X5_RASE3</name>
<dbReference type="STRING" id="1408163.A0A0F4Z5X5"/>
<dbReference type="Proteomes" id="UP000053958">
    <property type="component" value="Unassembled WGS sequence"/>
</dbReference>
<evidence type="ECO:0000313" key="3">
    <source>
        <dbReference type="EMBL" id="KKA25949.1"/>
    </source>
</evidence>
<dbReference type="GeneID" id="25312065"/>
<feature type="coiled-coil region" evidence="1">
    <location>
        <begin position="68"/>
        <end position="95"/>
    </location>
</feature>
<sequence>RPLGNKEALRTPLADISKQFQALAGNVEGAFEQQTQIQQQACQGDLEIIWAQLMEVISNWKAEQQVREESYLQRISSLELEVSKLRTELMATNQQAPISDLPAHPDQAHRPASRAASNNQIKDQQPKTPTQRPLEALKQLAKKGTSYADVAALMATRPGGQEWQVVMEIENEEISEVPRVSGCSSVFCSAHMSRFVLSFAEFYVGNQGYN</sequence>
<feature type="non-terminal residue" evidence="3">
    <location>
        <position position="1"/>
    </location>
</feature>
<evidence type="ECO:0000256" key="1">
    <source>
        <dbReference type="SAM" id="Coils"/>
    </source>
</evidence>
<protein>
    <submittedName>
        <fullName evidence="3">Uncharacterized protein</fullName>
    </submittedName>
</protein>
<keyword evidence="1" id="KW-0175">Coiled coil</keyword>
<comment type="caution">
    <text evidence="3">The sequence shown here is derived from an EMBL/GenBank/DDBJ whole genome shotgun (WGS) entry which is preliminary data.</text>
</comment>
<feature type="compositionally biased region" description="Polar residues" evidence="2">
    <location>
        <begin position="115"/>
        <end position="131"/>
    </location>
</feature>
<evidence type="ECO:0000313" key="4">
    <source>
        <dbReference type="Proteomes" id="UP000053958"/>
    </source>
</evidence>
<gene>
    <name evidence="3" type="ORF">T310_0001</name>
</gene>
<dbReference type="RefSeq" id="XP_013332561.1">
    <property type="nucleotide sequence ID" value="XM_013477107.1"/>
</dbReference>
<organism evidence="3 4">
    <name type="scientific">Rasamsonia emersonii (strain ATCC 16479 / CBS 393.64 / IMI 116815)</name>
    <dbReference type="NCBI Taxonomy" id="1408163"/>
    <lineage>
        <taxon>Eukaryota</taxon>
        <taxon>Fungi</taxon>
        <taxon>Dikarya</taxon>
        <taxon>Ascomycota</taxon>
        <taxon>Pezizomycotina</taxon>
        <taxon>Eurotiomycetes</taxon>
        <taxon>Eurotiomycetidae</taxon>
        <taxon>Eurotiales</taxon>
        <taxon>Trichocomaceae</taxon>
        <taxon>Rasamsonia</taxon>
    </lineage>
</organism>
<dbReference type="EMBL" id="LASV01000001">
    <property type="protein sequence ID" value="KKA25949.1"/>
    <property type="molecule type" value="Genomic_DNA"/>
</dbReference>
<keyword evidence="4" id="KW-1185">Reference proteome</keyword>
<evidence type="ECO:0000256" key="2">
    <source>
        <dbReference type="SAM" id="MobiDB-lite"/>
    </source>
</evidence>
<reference evidence="3 4" key="1">
    <citation type="submission" date="2015-04" db="EMBL/GenBank/DDBJ databases">
        <authorList>
            <person name="Heijne W.H."/>
            <person name="Fedorova N.D."/>
            <person name="Nierman W.C."/>
            <person name="Vollebregt A.W."/>
            <person name="Zhao Z."/>
            <person name="Wu L."/>
            <person name="Kumar M."/>
            <person name="Stam H."/>
            <person name="van den Berg M.A."/>
            <person name="Pel H.J."/>
        </authorList>
    </citation>
    <scope>NUCLEOTIDE SEQUENCE [LARGE SCALE GENOMIC DNA]</scope>
    <source>
        <strain evidence="3 4">CBS 393.64</strain>
    </source>
</reference>
<accession>A0A0F4Z5X5</accession>
<dbReference type="OrthoDB" id="4365810at2759"/>